<dbReference type="Pfam" id="PF12669">
    <property type="entry name" value="FeoB_associated"/>
    <property type="match status" value="1"/>
</dbReference>
<evidence type="ECO:0000313" key="4">
    <source>
        <dbReference type="Proteomes" id="UP000474104"/>
    </source>
</evidence>
<name>N2ABX0_9FIRM</name>
<dbReference type="OrthoDB" id="2062448at2"/>
<dbReference type="AlphaFoldDB" id="N2ABX0"/>
<dbReference type="HOGENOM" id="CLU_197468_2_0_9"/>
<accession>N2ABX0</accession>
<evidence type="ECO:0000313" key="1">
    <source>
        <dbReference type="EMBL" id="NDO70832.1"/>
    </source>
</evidence>
<dbReference type="EMBL" id="VIRB01000120">
    <property type="protein sequence ID" value="NDO70832.1"/>
    <property type="molecule type" value="Genomic_DNA"/>
</dbReference>
<dbReference type="EMBL" id="RHJS01000002">
    <property type="protein sequence ID" value="RRK35253.1"/>
    <property type="molecule type" value="Genomic_DNA"/>
</dbReference>
<comment type="caution">
    <text evidence="2">The sequence shown here is derived from an EMBL/GenBank/DDBJ whole genome shotgun (WGS) entry which is preliminary data.</text>
</comment>
<evidence type="ECO:0000313" key="3">
    <source>
        <dbReference type="Proteomes" id="UP000274920"/>
    </source>
</evidence>
<dbReference type="eggNOG" id="ENOG5033J10">
    <property type="taxonomic scope" value="Bacteria"/>
</dbReference>
<dbReference type="Proteomes" id="UP000274920">
    <property type="component" value="Unassembled WGS sequence"/>
</dbReference>
<sequence>MGTVLVSLALAAIVACIIRSMIRDKKNGKSIHCGGDCQYCKGGCIRHGSEEK</sequence>
<accession>A0A3R8R9Y9</accession>
<dbReference type="Proteomes" id="UP000474104">
    <property type="component" value="Unassembled WGS sequence"/>
</dbReference>
<keyword evidence="3" id="KW-1185">Reference proteome</keyword>
<evidence type="ECO:0000313" key="2">
    <source>
        <dbReference type="EMBL" id="RRK35253.1"/>
    </source>
</evidence>
<protein>
    <submittedName>
        <fullName evidence="2">FeoB-associated Cys-rich membrane protein</fullName>
    </submittedName>
</protein>
<reference evidence="1 4" key="2">
    <citation type="submission" date="2019-07" db="EMBL/GenBank/DDBJ databases">
        <title>Draft genome sequences of 15 bacterial species constituting the stable defined intestinal microbiota of the GM15 gnotobiotic mouse model.</title>
        <authorList>
            <person name="Elie C."/>
            <person name="Mathieu A."/>
            <person name="Saliou A."/>
            <person name="Darnaud M."/>
            <person name="Leulier F."/>
            <person name="Tamellini A."/>
        </authorList>
    </citation>
    <scope>NUCLEOTIDE SEQUENCE [LARGE SCALE GENOMIC DNA]</scope>
    <source>
        <strain evidence="4">ASF 502</strain>
        <strain evidence="1">MD300</strain>
    </source>
</reference>
<reference evidence="2" key="1">
    <citation type="submission" date="2018-10" db="EMBL/GenBank/DDBJ databases">
        <title>Schaedlerella arabinophila gen. nov. sp. nov., isolated from the mouse intestinal tract and comparative analysis with the genome of the closely related altered Schaedler flora strain ASF502.</title>
        <authorList>
            <person name="Miyake S."/>
            <person name="Soh M."/>
            <person name="Seedorf H."/>
        </authorList>
    </citation>
    <scope>NUCLEOTIDE SEQUENCE [LARGE SCALE GENOMIC DNA]</scope>
    <source>
        <strain evidence="2">DSM 106076</strain>
    </source>
</reference>
<gene>
    <name evidence="2" type="ORF">EBB54_08585</name>
    <name evidence="1" type="ORF">FMM80_20135</name>
</gene>
<dbReference type="RefSeq" id="WP_004079313.1">
    <property type="nucleotide sequence ID" value="NZ_CASCYM010000043.1"/>
</dbReference>
<organism evidence="2 3">
    <name type="scientific">Schaedlerella arabinosiphila</name>
    <dbReference type="NCBI Taxonomy" id="2044587"/>
    <lineage>
        <taxon>Bacteria</taxon>
        <taxon>Bacillati</taxon>
        <taxon>Bacillota</taxon>
        <taxon>Clostridia</taxon>
        <taxon>Lachnospirales</taxon>
        <taxon>Lachnospiraceae</taxon>
        <taxon>Schaedlerella</taxon>
    </lineage>
</organism>
<proteinExistence type="predicted"/>